<dbReference type="InterPro" id="IPR015797">
    <property type="entry name" value="NUDIX_hydrolase-like_dom_sf"/>
</dbReference>
<evidence type="ECO:0000256" key="5">
    <source>
        <dbReference type="ARBA" id="ARBA00022490"/>
    </source>
</evidence>
<dbReference type="Gene3D" id="3.30.1360.120">
    <property type="entry name" value="Probable tRNA modification gtpase trme, domain 1"/>
    <property type="match status" value="1"/>
</dbReference>
<evidence type="ECO:0000256" key="9">
    <source>
        <dbReference type="ARBA" id="ARBA00022946"/>
    </source>
</evidence>
<feature type="region of interest" description="Disordered" evidence="14">
    <location>
        <begin position="534"/>
        <end position="718"/>
    </location>
</feature>
<evidence type="ECO:0000256" key="6">
    <source>
        <dbReference type="ARBA" id="ARBA00022723"/>
    </source>
</evidence>
<feature type="compositionally biased region" description="Polar residues" evidence="14">
    <location>
        <begin position="472"/>
        <end position="500"/>
    </location>
</feature>
<gene>
    <name evidence="16" type="ORF">BO78DRAFT_309562</name>
</gene>
<protein>
    <recommendedName>
        <fullName evidence="13">Iron-sulfur cluster assembly factor IBA57 homolog, mitochondrial</fullName>
    </recommendedName>
</protein>
<keyword evidence="8" id="KW-0694">RNA-binding</keyword>
<evidence type="ECO:0000256" key="2">
    <source>
        <dbReference type="ARBA" id="ARBA00004305"/>
    </source>
</evidence>
<dbReference type="GO" id="GO:0140933">
    <property type="term" value="F:5'-(N(7)-methylguanosine 5'-triphospho)-[mRNA] hydrolase activity"/>
    <property type="evidence" value="ECO:0007669"/>
    <property type="project" value="InterPro"/>
</dbReference>
<evidence type="ECO:0000259" key="15">
    <source>
        <dbReference type="PROSITE" id="PS51462"/>
    </source>
</evidence>
<dbReference type="OrthoDB" id="191995at2759"/>
<dbReference type="InterPro" id="IPR000086">
    <property type="entry name" value="NUDIX_hydrolase_dom"/>
</dbReference>
<dbReference type="Pfam" id="PF05026">
    <property type="entry name" value="DCP2"/>
    <property type="match status" value="1"/>
</dbReference>
<dbReference type="PANTHER" id="PTHR23114">
    <property type="entry name" value="M7GPPPN-MRNA HYDROLASE"/>
    <property type="match status" value="1"/>
</dbReference>
<evidence type="ECO:0000256" key="10">
    <source>
        <dbReference type="ARBA" id="ARBA00023128"/>
    </source>
</evidence>
<dbReference type="GO" id="GO:0005759">
    <property type="term" value="C:mitochondrial matrix"/>
    <property type="evidence" value="ECO:0007669"/>
    <property type="project" value="UniProtKB-SubCell"/>
</dbReference>
<dbReference type="Pfam" id="PF00293">
    <property type="entry name" value="NUDIX"/>
    <property type="match status" value="1"/>
</dbReference>
<dbReference type="GO" id="GO:0000290">
    <property type="term" value="P:deadenylation-dependent decapping of nuclear-transcribed mRNA"/>
    <property type="evidence" value="ECO:0007669"/>
    <property type="project" value="InterPro"/>
</dbReference>
<dbReference type="GO" id="GO:0003723">
    <property type="term" value="F:RNA binding"/>
    <property type="evidence" value="ECO:0007669"/>
    <property type="project" value="UniProtKB-KW"/>
</dbReference>
<keyword evidence="6" id="KW-0479">Metal-binding</keyword>
<evidence type="ECO:0000256" key="12">
    <source>
        <dbReference type="ARBA" id="ARBA00093447"/>
    </source>
</evidence>
<comment type="cofactor">
    <cofactor evidence="1">
        <name>Mn(2+)</name>
        <dbReference type="ChEBI" id="CHEBI:29035"/>
    </cofactor>
</comment>
<dbReference type="InterPro" id="IPR036189">
    <property type="entry name" value="DCP2_BoxA_sf"/>
</dbReference>
<accession>A0A319EFE8</accession>
<dbReference type="InterPro" id="IPR017703">
    <property type="entry name" value="YgfZ/GCV_T_CS"/>
</dbReference>
<keyword evidence="17" id="KW-1185">Reference proteome</keyword>
<dbReference type="NCBIfam" id="TIGR03317">
    <property type="entry name" value="ygfZ_signature"/>
    <property type="match status" value="1"/>
</dbReference>
<evidence type="ECO:0000256" key="14">
    <source>
        <dbReference type="SAM" id="MobiDB-lite"/>
    </source>
</evidence>
<keyword evidence="9" id="KW-0809">Transit peptide</keyword>
<keyword evidence="7" id="KW-0378">Hydrolase</keyword>
<feature type="region of interest" description="Disordered" evidence="14">
    <location>
        <begin position="351"/>
        <end position="436"/>
    </location>
</feature>
<name>A0A319EFE8_ASPSB</name>
<dbReference type="CDD" id="cd03672">
    <property type="entry name" value="NUDIX_Dcp2p_Nudt20"/>
    <property type="match status" value="1"/>
</dbReference>
<keyword evidence="10" id="KW-0496">Mitochondrion</keyword>
<dbReference type="Proteomes" id="UP000248423">
    <property type="component" value="Unassembled WGS sequence"/>
</dbReference>
<evidence type="ECO:0000256" key="11">
    <source>
        <dbReference type="ARBA" id="ARBA00023211"/>
    </source>
</evidence>
<dbReference type="GO" id="GO:0000184">
    <property type="term" value="P:nuclear-transcribed mRNA catabolic process, nonsense-mediated decay"/>
    <property type="evidence" value="ECO:0007669"/>
    <property type="project" value="InterPro"/>
</dbReference>
<evidence type="ECO:0000256" key="3">
    <source>
        <dbReference type="ARBA" id="ARBA00004496"/>
    </source>
</evidence>
<evidence type="ECO:0000256" key="1">
    <source>
        <dbReference type="ARBA" id="ARBA00001936"/>
    </source>
</evidence>
<dbReference type="InterPro" id="IPR057460">
    <property type="entry name" value="CAF17_C"/>
</dbReference>
<feature type="region of interest" description="Disordered" evidence="14">
    <location>
        <begin position="860"/>
        <end position="884"/>
    </location>
</feature>
<feature type="region of interest" description="Disordered" evidence="14">
    <location>
        <begin position="734"/>
        <end position="829"/>
    </location>
</feature>
<feature type="domain" description="Nudix hydrolase" evidence="15">
    <location>
        <begin position="95"/>
        <end position="227"/>
    </location>
</feature>
<dbReference type="VEuPathDB" id="FungiDB:BO78DRAFT_309562"/>
<evidence type="ECO:0000256" key="13">
    <source>
        <dbReference type="ARBA" id="ARBA00093637"/>
    </source>
</evidence>
<feature type="compositionally biased region" description="Low complexity" evidence="14">
    <location>
        <begin position="683"/>
        <end position="699"/>
    </location>
</feature>
<proteinExistence type="inferred from homology"/>
<dbReference type="Pfam" id="PF25455">
    <property type="entry name" value="Beta-barrel_CAF17_C"/>
    <property type="match status" value="1"/>
</dbReference>
<feature type="compositionally biased region" description="Low complexity" evidence="14">
    <location>
        <begin position="769"/>
        <end position="807"/>
    </location>
</feature>
<comment type="similarity">
    <text evidence="12">Belongs to the GcvT family. CAF17/IBA57 subfamily.</text>
</comment>
<dbReference type="SMART" id="SM01125">
    <property type="entry name" value="DCP2"/>
    <property type="match status" value="1"/>
</dbReference>
<dbReference type="FunFam" id="1.10.10.1050:FF:000003">
    <property type="entry name" value="Decapping enzyme Dcp2, putative"/>
    <property type="match status" value="1"/>
</dbReference>
<dbReference type="Gene3D" id="1.10.10.1050">
    <property type="entry name" value="Dcp2, box A domain"/>
    <property type="match status" value="1"/>
</dbReference>
<dbReference type="InterPro" id="IPR007722">
    <property type="entry name" value="DCP2_BoxA"/>
</dbReference>
<dbReference type="InterPro" id="IPR027266">
    <property type="entry name" value="TrmE/GcvT-like"/>
</dbReference>
<dbReference type="SUPFAM" id="SSF103025">
    <property type="entry name" value="Folate-binding domain"/>
    <property type="match status" value="1"/>
</dbReference>
<sequence>MPETKMQLEDWLDDLCVRFIINLPREELESVERICFQVEEAQWFYEDFIRPLDPALPSLSLKAFALRIFQHCPLMSQWSHYHHITAFSEFLAYKTRVPVRGAIMLNQDMDEVVLVKGWKKGANWSFPRGKINKDEKDIDCAIREVYEETGFDVREAGLVKDENDVKFIEITMREQHMRLYVFRGVPQDAHFEPRTRKEISKIEWYKLSELPTLKKSKQQDQGFVVANANKFYMVAPFMHPLKKWIAQQKRLEGKAHGAPKLPMPSDAEMSIDEASHAMHSFTPNQVAAEMAVPSDLPEVASSQDASAHLKRLLNINNAIPSHLPPPVAALQGSGPNASKSNALLELLRTGSSHEPVPQIPESDQNSPPAPLAGGGRSHPMPGFFPGFPQQGPHGGLPASLPQYLQPHQGPGAHLPPSIVNAMPRGPLNQGPLPVAHPGPSANYYGVFPPQQQLPLDSYKDRALLPGLPPAPQNQSTGPAPYQQTGDPQFSHSGQPSQVQGATVPPASKLPPPKLTSHSLALLSVFKDESIKTPKTPKATLVSQAETVQTRERKPSQHQDQLLSLLRGSPAPASPGPVELSAQPVSPARKQILQRARGDQSPARHIGPNQHVAWPEANPWTSAPASGPSVNTPQPGAPKPSGRKAQNGSARKANRNEQPQALASPITILPRPPAAKREQPPVRTPQSSRPSSRARAAKPSTPEPPKPFQPQILRRSDNPNAMDLLPIRTKLNENQDQQGTTRATSSPQQSQPQPNFDRRPSQPVAQKEMLLSLFGKPSSSPSISPAELSASIPKPSEASSVVSPLSPLNLPTAPAGGQGPLGMEDSQTSSANKRHLTNMMRSSPSTRTVCARCLSRGRNFSTTIQRRAQQSSTTNPPSPPATGYARLTNRGLISITGIDSTSFLQGLITQNMLVTNDPNRATRRTGSYTAFLNSQGRVLNDAFIYPLPQAEGTSPDELAWLVEVDKNEVTSLMKHLKKHKLRAKLKLRAIDDGERTVWASWQDHSEPGWATYNLDSQSLSPFSSPSATVTGCVDTRAPGFGSRLVTPGAEDLRTHLAEEGEVSGSEVELGTYTVRRMLHGVAEGQSEIIRESSLPLECNMDMNRGIDFRKGCYVGQELTIRTHHTGVVRKRILPVQLYEGSQEGLESADTPVYDPSVEVGLPPSGSNISKVSARKGRSAGKFLGGVGNIGLALCRLEMMTDVALTGEGTQYSPDQEFKVSWTGAEDGSSESGEVKIKALVPPWTREHIYNGGVKKNHGRNHEIESQRARELLEQLEEEESSR</sequence>
<feature type="compositionally biased region" description="Polar residues" evidence="14">
    <location>
        <begin position="618"/>
        <end position="633"/>
    </location>
</feature>
<dbReference type="STRING" id="1448318.A0A319EFE8"/>
<feature type="compositionally biased region" description="Polar residues" evidence="14">
    <location>
        <begin position="860"/>
        <end position="869"/>
    </location>
</feature>
<evidence type="ECO:0000256" key="4">
    <source>
        <dbReference type="ARBA" id="ARBA00005279"/>
    </source>
</evidence>
<feature type="region of interest" description="Disordered" evidence="14">
    <location>
        <begin position="461"/>
        <end position="514"/>
    </location>
</feature>
<reference evidence="16 17" key="1">
    <citation type="submission" date="2018-02" db="EMBL/GenBank/DDBJ databases">
        <title>The genomes of Aspergillus section Nigri reveals drivers in fungal speciation.</title>
        <authorList>
            <consortium name="DOE Joint Genome Institute"/>
            <person name="Vesth T.C."/>
            <person name="Nybo J."/>
            <person name="Theobald S."/>
            <person name="Brandl J."/>
            <person name="Frisvad J.C."/>
            <person name="Nielsen K.F."/>
            <person name="Lyhne E.K."/>
            <person name="Kogle M.E."/>
            <person name="Kuo A."/>
            <person name="Riley R."/>
            <person name="Clum A."/>
            <person name="Nolan M."/>
            <person name="Lipzen A."/>
            <person name="Salamov A."/>
            <person name="Henrissat B."/>
            <person name="Wiebenga A."/>
            <person name="De vries R.P."/>
            <person name="Grigoriev I.V."/>
            <person name="Mortensen U.H."/>
            <person name="Andersen M.R."/>
            <person name="Baker S.E."/>
        </authorList>
    </citation>
    <scope>NUCLEOTIDE SEQUENCE [LARGE SCALE GENOMIC DNA]</scope>
    <source>
        <strain evidence="16 17">CBS 121057</strain>
    </source>
</reference>
<dbReference type="FunFam" id="3.90.79.10:FF:000003">
    <property type="entry name" value="M7GpppN-mRNA hydrolase isoform 2"/>
    <property type="match status" value="1"/>
</dbReference>
<dbReference type="InterPro" id="IPR044099">
    <property type="entry name" value="Dcp2_NUDIX"/>
</dbReference>
<feature type="compositionally biased region" description="Low complexity" evidence="14">
    <location>
        <begin position="378"/>
        <end position="391"/>
    </location>
</feature>
<dbReference type="GO" id="GO:0030145">
    <property type="term" value="F:manganese ion binding"/>
    <property type="evidence" value="ECO:0007669"/>
    <property type="project" value="InterPro"/>
</dbReference>
<dbReference type="EMBL" id="KZ826331">
    <property type="protein sequence ID" value="PYI09002.1"/>
    <property type="molecule type" value="Genomic_DNA"/>
</dbReference>
<keyword evidence="11" id="KW-0464">Manganese</keyword>
<dbReference type="InterPro" id="IPR020084">
    <property type="entry name" value="NUDIX_hydrolase_CS"/>
</dbReference>
<dbReference type="PROSITE" id="PS51462">
    <property type="entry name" value="NUDIX"/>
    <property type="match status" value="1"/>
</dbReference>
<feature type="compositionally biased region" description="Polar residues" evidence="14">
    <location>
        <begin position="734"/>
        <end position="743"/>
    </location>
</feature>
<dbReference type="PROSITE" id="PS00893">
    <property type="entry name" value="NUDIX_BOX"/>
    <property type="match status" value="1"/>
</dbReference>
<dbReference type="SUPFAM" id="SSF140586">
    <property type="entry name" value="Dcp2 domain-like"/>
    <property type="match status" value="1"/>
</dbReference>
<dbReference type="SUPFAM" id="SSF55811">
    <property type="entry name" value="Nudix"/>
    <property type="match status" value="1"/>
</dbReference>
<keyword evidence="5" id="KW-0963">Cytoplasm</keyword>
<evidence type="ECO:0000313" key="16">
    <source>
        <dbReference type="EMBL" id="PYI09002.1"/>
    </source>
</evidence>
<dbReference type="GO" id="GO:0000932">
    <property type="term" value="C:P-body"/>
    <property type="evidence" value="ECO:0007669"/>
    <property type="project" value="TreeGrafter"/>
</dbReference>
<evidence type="ECO:0000313" key="17">
    <source>
        <dbReference type="Proteomes" id="UP000248423"/>
    </source>
</evidence>
<feature type="compositionally biased region" description="Low complexity" evidence="14">
    <location>
        <begin position="744"/>
        <end position="753"/>
    </location>
</feature>
<comment type="subcellular location">
    <subcellularLocation>
        <location evidence="3">Cytoplasm</location>
    </subcellularLocation>
    <subcellularLocation>
        <location evidence="2">Mitochondrion matrix</location>
    </subcellularLocation>
</comment>
<dbReference type="FunFam" id="3.30.1360.120:FF:000028">
    <property type="entry name" value="Putative transferase caf17, mitochondrial"/>
    <property type="match status" value="1"/>
</dbReference>
<dbReference type="Gene3D" id="3.90.79.10">
    <property type="entry name" value="Nucleoside Triphosphate Pyrophosphohydrolase"/>
    <property type="match status" value="1"/>
</dbReference>
<organism evidence="16 17">
    <name type="scientific">Aspergillus sclerotiicarbonarius (strain CBS 121057 / IBT 28362)</name>
    <dbReference type="NCBI Taxonomy" id="1448318"/>
    <lineage>
        <taxon>Eukaryota</taxon>
        <taxon>Fungi</taxon>
        <taxon>Dikarya</taxon>
        <taxon>Ascomycota</taxon>
        <taxon>Pezizomycotina</taxon>
        <taxon>Eurotiomycetes</taxon>
        <taxon>Eurotiomycetidae</taxon>
        <taxon>Eurotiales</taxon>
        <taxon>Aspergillaceae</taxon>
        <taxon>Aspergillus</taxon>
        <taxon>Aspergillus subgen. Circumdati</taxon>
    </lineage>
</organism>
<evidence type="ECO:0000256" key="8">
    <source>
        <dbReference type="ARBA" id="ARBA00022884"/>
    </source>
</evidence>
<comment type="similarity">
    <text evidence="4">Belongs to the Nudix hydrolase family. DCP2 subfamily.</text>
</comment>
<dbReference type="PANTHER" id="PTHR23114:SF17">
    <property type="entry name" value="M7GPPPN-MRNA HYDROLASE"/>
    <property type="match status" value="1"/>
</dbReference>
<evidence type="ECO:0000256" key="7">
    <source>
        <dbReference type="ARBA" id="ARBA00022801"/>
    </source>
</evidence>